<dbReference type="InterPro" id="IPR003594">
    <property type="entry name" value="HATPase_dom"/>
</dbReference>
<keyword evidence="11" id="KW-0902">Two-component regulatory system</keyword>
<keyword evidence="9 16" id="KW-0418">Kinase</keyword>
<evidence type="ECO:0000256" key="8">
    <source>
        <dbReference type="ARBA" id="ARBA00022741"/>
    </source>
</evidence>
<evidence type="ECO:0000256" key="1">
    <source>
        <dbReference type="ARBA" id="ARBA00000085"/>
    </source>
</evidence>
<reference evidence="16 17" key="1">
    <citation type="submission" date="2011-01" db="EMBL/GenBank/DDBJ databases">
        <title>Whole genome sequence of Tetragenococcus halophilus NBRC 12172.</title>
        <authorList>
            <person name="Nakazawa H."/>
            <person name="Omata S."/>
            <person name="Koga C."/>
            <person name="Watanabe Y."/>
            <person name="Katano Y."/>
            <person name="Ito N."/>
            <person name="Tsukatani N."/>
            <person name="Ankai A."/>
            <person name="Oguchi A."/>
            <person name="Fukui S."/>
            <person name="Yashiro I."/>
            <person name="Kamata S."/>
            <person name="Hashimoto Y."/>
            <person name="Yamazaki J."/>
            <person name="Taguchi H."/>
            <person name="Tanaka A."/>
            <person name="Koyama T."/>
            <person name="Ichige A."/>
            <person name="Hanya Y."/>
            <person name="Tanikawa S."/>
            <person name="Yamazaki S."/>
            <person name="Fujita N."/>
        </authorList>
    </citation>
    <scope>NUCLEOTIDE SEQUENCE [LARGE SCALE GENOMIC DNA]</scope>
    <source>
        <strain evidence="17">DSM 20338 / JCM 20259 / NCIMB 9735 / NBRC 12172</strain>
    </source>
</reference>
<dbReference type="SMART" id="SM00091">
    <property type="entry name" value="PAS"/>
    <property type="match status" value="1"/>
</dbReference>
<keyword evidence="13" id="KW-1133">Transmembrane helix</keyword>
<dbReference type="InterPro" id="IPR050351">
    <property type="entry name" value="BphY/WalK/GraS-like"/>
</dbReference>
<dbReference type="Pfam" id="PF00989">
    <property type="entry name" value="PAS"/>
    <property type="match status" value="1"/>
</dbReference>
<feature type="transmembrane region" description="Helical" evidence="13">
    <location>
        <begin position="162"/>
        <end position="182"/>
    </location>
</feature>
<dbReference type="FunFam" id="3.30.565.10:FF:000023">
    <property type="entry name" value="PAS domain-containing sensor histidine kinase"/>
    <property type="match status" value="1"/>
</dbReference>
<dbReference type="InterPro" id="IPR003661">
    <property type="entry name" value="HisK_dim/P_dom"/>
</dbReference>
<dbReference type="InterPro" id="IPR004358">
    <property type="entry name" value="Sig_transdc_His_kin-like_C"/>
</dbReference>
<gene>
    <name evidence="16" type="ordered locus">TEH_17300</name>
</gene>
<dbReference type="GO" id="GO:0000155">
    <property type="term" value="F:phosphorelay sensor kinase activity"/>
    <property type="evidence" value="ECO:0007669"/>
    <property type="project" value="InterPro"/>
</dbReference>
<dbReference type="Pfam" id="PF02518">
    <property type="entry name" value="HATPase_c"/>
    <property type="match status" value="1"/>
</dbReference>
<evidence type="ECO:0000256" key="12">
    <source>
        <dbReference type="ARBA" id="ARBA00023136"/>
    </source>
</evidence>
<dbReference type="GO" id="GO:0005886">
    <property type="term" value="C:plasma membrane"/>
    <property type="evidence" value="ECO:0007669"/>
    <property type="project" value="UniProtKB-SubCell"/>
</dbReference>
<dbReference type="EMBL" id="AP012046">
    <property type="protein sequence ID" value="BAK95057.1"/>
    <property type="molecule type" value="Genomic_DNA"/>
</dbReference>
<comment type="subcellular location">
    <subcellularLocation>
        <location evidence="2">Cell membrane</location>
    </subcellularLocation>
    <subcellularLocation>
        <location evidence="3">Membrane raft</location>
        <topology evidence="3">Multi-pass membrane protein</topology>
    </subcellularLocation>
</comment>
<name>A0AAN1VRG0_TETHN</name>
<evidence type="ECO:0000256" key="11">
    <source>
        <dbReference type="ARBA" id="ARBA00023012"/>
    </source>
</evidence>
<evidence type="ECO:0000256" key="2">
    <source>
        <dbReference type="ARBA" id="ARBA00004236"/>
    </source>
</evidence>
<keyword evidence="8" id="KW-0547">Nucleotide-binding</keyword>
<evidence type="ECO:0000256" key="9">
    <source>
        <dbReference type="ARBA" id="ARBA00022777"/>
    </source>
</evidence>
<feature type="domain" description="PAS" evidence="15">
    <location>
        <begin position="240"/>
        <end position="282"/>
    </location>
</feature>
<dbReference type="InterPro" id="IPR036890">
    <property type="entry name" value="HATPase_C_sf"/>
</dbReference>
<dbReference type="InterPro" id="IPR013767">
    <property type="entry name" value="PAS_fold"/>
</dbReference>
<proteinExistence type="predicted"/>
<dbReference type="SUPFAM" id="SSF55874">
    <property type="entry name" value="ATPase domain of HSP90 chaperone/DNA topoisomerase II/histidine kinase"/>
    <property type="match status" value="1"/>
</dbReference>
<dbReference type="Gene3D" id="1.10.287.130">
    <property type="match status" value="1"/>
</dbReference>
<dbReference type="PROSITE" id="PS50112">
    <property type="entry name" value="PAS"/>
    <property type="match status" value="1"/>
</dbReference>
<evidence type="ECO:0000313" key="17">
    <source>
        <dbReference type="Proteomes" id="UP000002663"/>
    </source>
</evidence>
<dbReference type="Gene3D" id="3.30.565.10">
    <property type="entry name" value="Histidine kinase-like ATPase, C-terminal domain"/>
    <property type="match status" value="1"/>
</dbReference>
<evidence type="ECO:0000256" key="5">
    <source>
        <dbReference type="ARBA" id="ARBA00022475"/>
    </source>
</evidence>
<evidence type="ECO:0000313" key="16">
    <source>
        <dbReference type="EMBL" id="BAK95057.1"/>
    </source>
</evidence>
<protein>
    <recommendedName>
        <fullName evidence="4">histidine kinase</fullName>
        <ecNumber evidence="4">2.7.13.3</ecNumber>
    </recommendedName>
</protein>
<keyword evidence="12 13" id="KW-0472">Membrane</keyword>
<evidence type="ECO:0000256" key="3">
    <source>
        <dbReference type="ARBA" id="ARBA00004314"/>
    </source>
</evidence>
<keyword evidence="6" id="KW-0597">Phosphoprotein</keyword>
<dbReference type="CDD" id="cd00130">
    <property type="entry name" value="PAS"/>
    <property type="match status" value="1"/>
</dbReference>
<dbReference type="PANTHER" id="PTHR45453:SF1">
    <property type="entry name" value="PHOSPHATE REGULON SENSOR PROTEIN PHOR"/>
    <property type="match status" value="1"/>
</dbReference>
<dbReference type="CDD" id="cd00075">
    <property type="entry name" value="HATPase"/>
    <property type="match status" value="1"/>
</dbReference>
<feature type="domain" description="Histidine kinase" evidence="14">
    <location>
        <begin position="357"/>
        <end position="571"/>
    </location>
</feature>
<dbReference type="PRINTS" id="PR00344">
    <property type="entry name" value="BCTRLSENSOR"/>
</dbReference>
<evidence type="ECO:0000256" key="10">
    <source>
        <dbReference type="ARBA" id="ARBA00022840"/>
    </source>
</evidence>
<dbReference type="FunFam" id="1.10.287.130:FF:000001">
    <property type="entry name" value="Two-component sensor histidine kinase"/>
    <property type="match status" value="1"/>
</dbReference>
<evidence type="ECO:0000259" key="14">
    <source>
        <dbReference type="PROSITE" id="PS50109"/>
    </source>
</evidence>
<dbReference type="Proteomes" id="UP000002663">
    <property type="component" value="Chromosome"/>
</dbReference>
<keyword evidence="5" id="KW-1003">Cell membrane</keyword>
<dbReference type="GO" id="GO:0016036">
    <property type="term" value="P:cellular response to phosphate starvation"/>
    <property type="evidence" value="ECO:0007669"/>
    <property type="project" value="TreeGrafter"/>
</dbReference>
<dbReference type="PANTHER" id="PTHR45453">
    <property type="entry name" value="PHOSPHATE REGULON SENSOR PROTEIN PHOR"/>
    <property type="match status" value="1"/>
</dbReference>
<dbReference type="GO" id="GO:0004721">
    <property type="term" value="F:phosphoprotein phosphatase activity"/>
    <property type="evidence" value="ECO:0007669"/>
    <property type="project" value="TreeGrafter"/>
</dbReference>
<evidence type="ECO:0000256" key="6">
    <source>
        <dbReference type="ARBA" id="ARBA00022553"/>
    </source>
</evidence>
<dbReference type="SUPFAM" id="SSF47384">
    <property type="entry name" value="Homodimeric domain of signal transducing histidine kinase"/>
    <property type="match status" value="1"/>
</dbReference>
<dbReference type="InterPro" id="IPR005467">
    <property type="entry name" value="His_kinase_dom"/>
</dbReference>
<evidence type="ECO:0000259" key="15">
    <source>
        <dbReference type="PROSITE" id="PS50112"/>
    </source>
</evidence>
<dbReference type="CDD" id="cd00082">
    <property type="entry name" value="HisKA"/>
    <property type="match status" value="1"/>
</dbReference>
<dbReference type="InterPro" id="IPR036097">
    <property type="entry name" value="HisK_dim/P_sf"/>
</dbReference>
<dbReference type="GO" id="GO:0006355">
    <property type="term" value="P:regulation of DNA-templated transcription"/>
    <property type="evidence" value="ECO:0007669"/>
    <property type="project" value="InterPro"/>
</dbReference>
<dbReference type="RefSeq" id="WP_014125099.1">
    <property type="nucleotide sequence ID" value="NC_016052.1"/>
</dbReference>
<dbReference type="PROSITE" id="PS50109">
    <property type="entry name" value="HIS_KIN"/>
    <property type="match status" value="1"/>
</dbReference>
<evidence type="ECO:0000256" key="13">
    <source>
        <dbReference type="SAM" id="Phobius"/>
    </source>
</evidence>
<keyword evidence="7 16" id="KW-0808">Transferase</keyword>
<dbReference type="GO" id="GO:0045121">
    <property type="term" value="C:membrane raft"/>
    <property type="evidence" value="ECO:0007669"/>
    <property type="project" value="UniProtKB-SubCell"/>
</dbReference>
<comment type="catalytic activity">
    <reaction evidence="1">
        <text>ATP + protein L-histidine = ADP + protein N-phospho-L-histidine.</text>
        <dbReference type="EC" id="2.7.13.3"/>
    </reaction>
</comment>
<accession>A0AAN1VRG0</accession>
<dbReference type="KEGG" id="thl:TEH_17300"/>
<dbReference type="InterPro" id="IPR000014">
    <property type="entry name" value="PAS"/>
</dbReference>
<dbReference type="AlphaFoldDB" id="A0AAN1VRG0"/>
<dbReference type="InterPro" id="IPR035965">
    <property type="entry name" value="PAS-like_dom_sf"/>
</dbReference>
<keyword evidence="13" id="KW-0812">Transmembrane</keyword>
<evidence type="ECO:0000256" key="4">
    <source>
        <dbReference type="ARBA" id="ARBA00012438"/>
    </source>
</evidence>
<dbReference type="GO" id="GO:0005524">
    <property type="term" value="F:ATP binding"/>
    <property type="evidence" value="ECO:0007669"/>
    <property type="project" value="UniProtKB-KW"/>
</dbReference>
<dbReference type="EC" id="2.7.13.3" evidence="4"/>
<organism evidence="16 17">
    <name type="scientific">Tetragenococcus halophilus (strain DSM 20338 / JCM 20259 / NCIMB 9735 / NBRC 12172)</name>
    <name type="common">Pediococcus halophilus</name>
    <dbReference type="NCBI Taxonomy" id="945021"/>
    <lineage>
        <taxon>Bacteria</taxon>
        <taxon>Bacillati</taxon>
        <taxon>Bacillota</taxon>
        <taxon>Bacilli</taxon>
        <taxon>Lactobacillales</taxon>
        <taxon>Enterococcaceae</taxon>
        <taxon>Tetragenococcus</taxon>
    </lineage>
</organism>
<dbReference type="SMART" id="SM00387">
    <property type="entry name" value="HATPase_c"/>
    <property type="match status" value="1"/>
</dbReference>
<sequence>MIKNKGKYITWLIALLFLFFASWQLISNFYDQQVLSQHEDFLQQKTSSFIRLTKNENENFTQTALDYVKDSDERITQLTKTGEIIFDTFDTELSGSRSRRPEVKAVLEGNASGQSVRRSPTLEQEVLYVAIPVKENGEITQIIRMAEPTKNFLPEAKQMKQAIFLVNFVFWLILTLIILSILRRQNRPVETILPVIKQMIKEPEQQKKILQNSPGWQELYQNINTLSKQMSDTYYAFTTSERQFYTLLNDLIVGVFIIDETGNVIFINQTLEQQLNINAQNINQPFTTVITDPQFIQMIYQSHDSKLINKKIRTTNTNYLLDVTIRLFQDTGYIFGISYDMTRISQLEKLQNDLIGNVSHELKTPVTSLIGFTETLLDGAKDDPETLKSFLEIMQKDAYRLQDLVQEIIESSKSSDSNDIITPINLANLLEKIVGDYHIIIQEKNLQLSINGPKDLTFNSKVELFTAICKNLIENAVHYTSSQGKINIRFYKEDNELILSVEDTGIGISQQEQERIFERFYRIDKARARNSGGNGLGLAIVKDYSEILGGQVKIDSYPGLGSTFTVYLPFL</sequence>
<evidence type="ECO:0000256" key="7">
    <source>
        <dbReference type="ARBA" id="ARBA00022679"/>
    </source>
</evidence>
<dbReference type="SUPFAM" id="SSF55785">
    <property type="entry name" value="PYP-like sensor domain (PAS domain)"/>
    <property type="match status" value="1"/>
</dbReference>
<keyword evidence="10" id="KW-0067">ATP-binding</keyword>
<dbReference type="Gene3D" id="3.30.450.20">
    <property type="entry name" value="PAS domain"/>
    <property type="match status" value="1"/>
</dbReference>
<dbReference type="SMART" id="SM00388">
    <property type="entry name" value="HisKA"/>
    <property type="match status" value="1"/>
</dbReference>
<dbReference type="Pfam" id="PF00512">
    <property type="entry name" value="HisKA"/>
    <property type="match status" value="1"/>
</dbReference>